<reference evidence="3 5" key="2">
    <citation type="submission" date="2019-10" db="EMBL/GenBank/DDBJ databases">
        <title>Lysobacter alkalisoli sp. nov., isolated from saline-alkaline soil.</title>
        <authorList>
            <person name="Sun J.-Q."/>
        </authorList>
    </citation>
    <scope>NUCLEOTIDE SEQUENCE [LARGE SCALE GENOMIC DNA]</scope>
    <source>
        <strain evidence="3 5">KCTC 42381</strain>
    </source>
</reference>
<dbReference type="EMBL" id="CP029843">
    <property type="protein sequence ID" value="AWV06749.1"/>
    <property type="molecule type" value="Genomic_DNA"/>
</dbReference>
<dbReference type="EMBL" id="VICD02000304">
    <property type="protein sequence ID" value="KAB8165639.1"/>
    <property type="molecule type" value="Genomic_DNA"/>
</dbReference>
<dbReference type="Proteomes" id="UP000320431">
    <property type="component" value="Unassembled WGS sequence"/>
</dbReference>
<proteinExistence type="predicted"/>
<dbReference type="KEGG" id="lmb:C9I47_1032"/>
<evidence type="ECO:0000313" key="4">
    <source>
        <dbReference type="Proteomes" id="UP000249447"/>
    </source>
</evidence>
<dbReference type="OrthoDB" id="6022222at2"/>
<feature type="chain" id="PRO_5036324170" evidence="1">
    <location>
        <begin position="20"/>
        <end position="162"/>
    </location>
</feature>
<keyword evidence="4" id="KW-1185">Reference proteome</keyword>
<organism evidence="2 4">
    <name type="scientific">Marilutibacter maris</name>
    <dbReference type="NCBI Taxonomy" id="1605891"/>
    <lineage>
        <taxon>Bacteria</taxon>
        <taxon>Pseudomonadati</taxon>
        <taxon>Pseudomonadota</taxon>
        <taxon>Gammaproteobacteria</taxon>
        <taxon>Lysobacterales</taxon>
        <taxon>Lysobacteraceae</taxon>
        <taxon>Marilutibacter</taxon>
    </lineage>
</organism>
<name>A0A2U9TB41_9GAMM</name>
<accession>A0A2U9TB41</accession>
<gene>
    <name evidence="2" type="ORF">C9I47_1032</name>
    <name evidence="3" type="ORF">FKV24_016910</name>
</gene>
<protein>
    <submittedName>
        <fullName evidence="2">Uncharacterized protein</fullName>
    </submittedName>
</protein>
<dbReference type="RefSeq" id="WP_111265896.1">
    <property type="nucleotide sequence ID" value="NZ_CP029843.1"/>
</dbReference>
<evidence type="ECO:0000313" key="5">
    <source>
        <dbReference type="Proteomes" id="UP000320431"/>
    </source>
</evidence>
<sequence length="162" mass="17225">MKMSTRLILAACLTLPVLAACQKEEATEVVEAAPVAKPTTNDDNAWAEYLTDVVKRNVGDATSVYLYTLPASDSADYEGEYARQLEKAQTDVMRGGVEGTLLAYGSPDSAKSADLAVASFEQAQPGSMKGVRVLFIGNPADSDRVKAAVEPSEAAFQFVEAK</sequence>
<feature type="signal peptide" evidence="1">
    <location>
        <begin position="1"/>
        <end position="19"/>
    </location>
</feature>
<dbReference type="AlphaFoldDB" id="A0A2U9TB41"/>
<evidence type="ECO:0000313" key="2">
    <source>
        <dbReference type="EMBL" id="AWV06749.1"/>
    </source>
</evidence>
<dbReference type="Proteomes" id="UP000249447">
    <property type="component" value="Chromosome"/>
</dbReference>
<evidence type="ECO:0000313" key="3">
    <source>
        <dbReference type="EMBL" id="KAB8165639.1"/>
    </source>
</evidence>
<dbReference type="PROSITE" id="PS51257">
    <property type="entry name" value="PROKAR_LIPOPROTEIN"/>
    <property type="match status" value="1"/>
</dbReference>
<keyword evidence="1" id="KW-0732">Signal</keyword>
<evidence type="ECO:0000256" key="1">
    <source>
        <dbReference type="SAM" id="SignalP"/>
    </source>
</evidence>
<reference evidence="2 4" key="1">
    <citation type="submission" date="2018-05" db="EMBL/GenBank/DDBJ databases">
        <title>The complete genome of Lysobacter maris HZ9B, a marine bacterium antagonistic against terrestrial plant pathogens.</title>
        <authorList>
            <person name="Zhang X.-Q."/>
        </authorList>
    </citation>
    <scope>NUCLEOTIDE SEQUENCE [LARGE SCALE GENOMIC DNA]</scope>
    <source>
        <strain evidence="2 4">HZ9B</strain>
    </source>
</reference>